<protein>
    <submittedName>
        <fullName evidence="1">Uncharacterized protein</fullName>
    </submittedName>
</protein>
<proteinExistence type="predicted"/>
<name>A0A6M6JKC5_9PSEU</name>
<accession>A0A6M6JKC5</accession>
<dbReference type="EMBL" id="CP053564">
    <property type="protein sequence ID" value="QJY47816.1"/>
    <property type="molecule type" value="Genomic_DNA"/>
</dbReference>
<organism evidence="1 2">
    <name type="scientific">Pseudonocardia broussonetiae</name>
    <dbReference type="NCBI Taxonomy" id="2736640"/>
    <lineage>
        <taxon>Bacteria</taxon>
        <taxon>Bacillati</taxon>
        <taxon>Actinomycetota</taxon>
        <taxon>Actinomycetes</taxon>
        <taxon>Pseudonocardiales</taxon>
        <taxon>Pseudonocardiaceae</taxon>
        <taxon>Pseudonocardia</taxon>
    </lineage>
</organism>
<evidence type="ECO:0000313" key="2">
    <source>
        <dbReference type="Proteomes" id="UP000505377"/>
    </source>
</evidence>
<dbReference type="AlphaFoldDB" id="A0A6M6JKC5"/>
<dbReference type="KEGG" id="pbro:HOP40_20010"/>
<keyword evidence="2" id="KW-1185">Reference proteome</keyword>
<dbReference type="RefSeq" id="WP_172160847.1">
    <property type="nucleotide sequence ID" value="NZ_CP053564.1"/>
</dbReference>
<evidence type="ECO:0000313" key="1">
    <source>
        <dbReference type="EMBL" id="QJY47816.1"/>
    </source>
</evidence>
<dbReference type="Proteomes" id="UP000505377">
    <property type="component" value="Chromosome"/>
</dbReference>
<sequence length="57" mass="6105">MTDPDHTLQAALGAPPVLPSNWLVHPDGTIERITDPLVFHTPQQVTAAVRAALEPTP</sequence>
<reference evidence="1 2" key="1">
    <citation type="submission" date="2020-05" db="EMBL/GenBank/DDBJ databases">
        <authorList>
            <person name="Mo P."/>
        </authorList>
    </citation>
    <scope>NUCLEOTIDE SEQUENCE [LARGE SCALE GENOMIC DNA]</scope>
    <source>
        <strain evidence="1 2">Gen01</strain>
    </source>
</reference>
<gene>
    <name evidence="1" type="ORF">HOP40_20010</name>
</gene>